<dbReference type="Gene3D" id="3.40.50.1820">
    <property type="entry name" value="alpha/beta hydrolase"/>
    <property type="match status" value="1"/>
</dbReference>
<sequence>MKNNVSDSSCKAKLINYFDFYKEKKKTRMSHQNQVSYQTTNTYSTLNKLTNKTQNIWIACHGIGFLSKYFISYFEDLNPEENYIIAPQAPSKYYQTKAYKYIGASWLTKENRELDTENILNYLDALLTKESLPTDKNIILMGFSQGVSVVTRWMAQRHITCDHLVLHSGSIPDEFDAQDFNYLPELKTSIIYGSKDGYLTEEKIQTQLKIASTIFPNPAEILKFEGKHEMHKASLEKVASAINL</sequence>
<feature type="domain" description="Phospholipase/carboxylesterase/thioesterase" evidence="1">
    <location>
        <begin position="50"/>
        <end position="243"/>
    </location>
</feature>
<organism evidence="2 3">
    <name type="scientific">Psychroflexus gondwanensis ACAM 44</name>
    <dbReference type="NCBI Taxonomy" id="1189619"/>
    <lineage>
        <taxon>Bacteria</taxon>
        <taxon>Pseudomonadati</taxon>
        <taxon>Bacteroidota</taxon>
        <taxon>Flavobacteriia</taxon>
        <taxon>Flavobacteriales</taxon>
        <taxon>Flavobacteriaceae</taxon>
        <taxon>Psychroflexus</taxon>
    </lineage>
</organism>
<comment type="caution">
    <text evidence="2">The sequence shown here is derived from an EMBL/GenBank/DDBJ whole genome shotgun (WGS) entry which is preliminary data.</text>
</comment>
<gene>
    <name evidence="2" type="ORF">pgond44_04345</name>
</gene>
<name>N1X112_9FLAO</name>
<dbReference type="PATRIC" id="fig|1189619.4.peg.904"/>
<evidence type="ECO:0000313" key="2">
    <source>
        <dbReference type="EMBL" id="EMY81743.1"/>
    </source>
</evidence>
<reference evidence="2 3" key="1">
    <citation type="journal article" date="2014" name="Genome Biol. Evol.">
        <title>Extensive gene acquisition in the extremely psychrophilic bacterial species Psychroflexus torquis and the link to sea-ice ecosystem specialism.</title>
        <authorList>
            <person name="Feng S."/>
            <person name="Powell S.M."/>
            <person name="Wilson R."/>
            <person name="Bowman J.P."/>
        </authorList>
    </citation>
    <scope>NUCLEOTIDE SEQUENCE [LARGE SCALE GENOMIC DNA]</scope>
    <source>
        <strain evidence="2 3">ACAM 44</strain>
    </source>
</reference>
<evidence type="ECO:0000313" key="3">
    <source>
        <dbReference type="Proteomes" id="UP000012317"/>
    </source>
</evidence>
<dbReference type="EMBL" id="APLF01000004">
    <property type="protein sequence ID" value="EMY81743.1"/>
    <property type="molecule type" value="Genomic_DNA"/>
</dbReference>
<dbReference type="GO" id="GO:0016787">
    <property type="term" value="F:hydrolase activity"/>
    <property type="evidence" value="ECO:0007669"/>
    <property type="project" value="InterPro"/>
</dbReference>
<dbReference type="Proteomes" id="UP000012317">
    <property type="component" value="Unassembled WGS sequence"/>
</dbReference>
<dbReference type="InterPro" id="IPR029058">
    <property type="entry name" value="AB_hydrolase_fold"/>
</dbReference>
<dbReference type="STRING" id="1189619.pgond44_04345"/>
<dbReference type="SUPFAM" id="SSF53474">
    <property type="entry name" value="alpha/beta-Hydrolases"/>
    <property type="match status" value="1"/>
</dbReference>
<dbReference type="AlphaFoldDB" id="N1X112"/>
<dbReference type="Pfam" id="PF02230">
    <property type="entry name" value="Abhydrolase_2"/>
    <property type="match status" value="1"/>
</dbReference>
<dbReference type="InterPro" id="IPR003140">
    <property type="entry name" value="PLipase/COase/thioEstase"/>
</dbReference>
<proteinExistence type="predicted"/>
<evidence type="ECO:0000259" key="1">
    <source>
        <dbReference type="Pfam" id="PF02230"/>
    </source>
</evidence>
<dbReference type="eggNOG" id="COG0400">
    <property type="taxonomic scope" value="Bacteria"/>
</dbReference>
<protein>
    <recommendedName>
        <fullName evidence="1">Phospholipase/carboxylesterase/thioesterase domain-containing protein</fullName>
    </recommendedName>
</protein>
<accession>N1X112</accession>
<keyword evidence="3" id="KW-1185">Reference proteome</keyword>